<keyword evidence="2" id="KW-1185">Reference proteome</keyword>
<dbReference type="STRING" id="525373.HMPREF0766_13205"/>
<reference evidence="1" key="1">
    <citation type="submission" date="2010-07" db="EMBL/GenBank/DDBJ databases">
        <authorList>
            <person name="Muzny D."/>
            <person name="Qin X."/>
            <person name="Buhay C."/>
            <person name="Dugan-Rocha S."/>
            <person name="Ding Y."/>
            <person name="Chen G."/>
            <person name="Hawes A."/>
            <person name="Holder M."/>
            <person name="Jhangiani S."/>
            <person name="Johnson A."/>
            <person name="Khan Z."/>
            <person name="Li Z."/>
            <person name="Liu W."/>
            <person name="Liu X."/>
            <person name="Perez L."/>
            <person name="Shen H."/>
            <person name="Wang Q."/>
            <person name="Watt J."/>
            <person name="Xi L."/>
            <person name="Xin Y."/>
            <person name="Zhou J."/>
            <person name="Deng J."/>
            <person name="Jiang H."/>
            <person name="Liu Y."/>
            <person name="Qu J."/>
            <person name="Song X.-Z."/>
            <person name="Zhang L."/>
            <person name="Villasana D."/>
            <person name="Johnson A."/>
            <person name="Liu J."/>
            <person name="Liyanage D."/>
            <person name="Lorensuhewa L."/>
            <person name="Robinson T."/>
            <person name="Song A."/>
            <person name="Song B.-B."/>
            <person name="Dinh H."/>
            <person name="Thornton R."/>
            <person name="Coyle M."/>
            <person name="Francisco L."/>
            <person name="Jackson L."/>
            <person name="Javaid M."/>
            <person name="Korchina V."/>
            <person name="Kovar C."/>
            <person name="Mata R."/>
            <person name="Mathew T."/>
            <person name="Ngo R."/>
            <person name="Nguyen L."/>
            <person name="Nguyen N."/>
            <person name="Okwuonu G."/>
            <person name="Ongeri F."/>
            <person name="Pham C."/>
            <person name="Simmons D."/>
            <person name="Wilczek-Boney K."/>
            <person name="Hale W."/>
            <person name="Jakkamsetti A."/>
            <person name="Pham P."/>
            <person name="Ruth R."/>
            <person name="San Lucas F."/>
            <person name="Warren J."/>
            <person name="Zhang J."/>
            <person name="Zhao Z."/>
            <person name="Zhou C."/>
            <person name="Zhu D."/>
            <person name="Lee S."/>
            <person name="Bess C."/>
            <person name="Blankenburg K."/>
            <person name="Forbes L."/>
            <person name="Fu Q."/>
            <person name="Gubbala S."/>
            <person name="Hirani K."/>
            <person name="Jayaseelan J.C."/>
            <person name="Lara F."/>
            <person name="Munidasa M."/>
            <person name="Palculict T."/>
            <person name="Patil S."/>
            <person name="Pu L.-L."/>
            <person name="Saada N."/>
            <person name="Tang L."/>
            <person name="Weissenberger G."/>
            <person name="Zhu Y."/>
            <person name="Hemphill L."/>
            <person name="Shang Y."/>
            <person name="Youmans B."/>
            <person name="Ayvaz T."/>
            <person name="Ross M."/>
            <person name="Santibanez J."/>
            <person name="Aqrawi P."/>
            <person name="Gross S."/>
            <person name="Joshi V."/>
            <person name="Fowler G."/>
            <person name="Nazareth L."/>
            <person name="Reid J."/>
            <person name="Worley K."/>
            <person name="Petrosino J."/>
            <person name="Highlander S."/>
            <person name="Gibbs R."/>
        </authorList>
    </citation>
    <scope>NUCLEOTIDE SEQUENCE [LARGE SCALE GENOMIC DNA]</scope>
    <source>
        <strain evidence="1">ATCC 33861</strain>
    </source>
</reference>
<name>D7VQF1_SPHSI</name>
<dbReference type="AlphaFoldDB" id="D7VQF1"/>
<comment type="caution">
    <text evidence="1">The sequence shown here is derived from an EMBL/GenBank/DDBJ whole genome shotgun (WGS) entry which is preliminary data.</text>
</comment>
<dbReference type="PROSITE" id="PS51257">
    <property type="entry name" value="PROKAR_LIPOPROTEIN"/>
    <property type="match status" value="1"/>
</dbReference>
<dbReference type="HOGENOM" id="CLU_1634324_0_0_10"/>
<dbReference type="EMBL" id="ACHA02000012">
    <property type="protein sequence ID" value="EFK56002.1"/>
    <property type="molecule type" value="Genomic_DNA"/>
</dbReference>
<protein>
    <submittedName>
        <fullName evidence="1">Uncharacterized protein</fullName>
    </submittedName>
</protein>
<organism evidence="1 2">
    <name type="scientific">Sphingobacterium spiritivorum ATCC 33861</name>
    <dbReference type="NCBI Taxonomy" id="525373"/>
    <lineage>
        <taxon>Bacteria</taxon>
        <taxon>Pseudomonadati</taxon>
        <taxon>Bacteroidota</taxon>
        <taxon>Sphingobacteriia</taxon>
        <taxon>Sphingobacteriales</taxon>
        <taxon>Sphingobacteriaceae</taxon>
        <taxon>Sphingobacterium</taxon>
    </lineage>
</organism>
<dbReference type="RefSeq" id="WP_002994247.1">
    <property type="nucleotide sequence ID" value="NZ_GL379770.1"/>
</dbReference>
<dbReference type="GeneID" id="95427239"/>
<gene>
    <name evidence="1" type="ORF">HMPREF0766_13205</name>
</gene>
<accession>D7VQF1</accession>
<evidence type="ECO:0000313" key="2">
    <source>
        <dbReference type="Proteomes" id="UP000006258"/>
    </source>
</evidence>
<dbReference type="Proteomes" id="UP000006258">
    <property type="component" value="Unassembled WGS sequence"/>
</dbReference>
<sequence>MKTKLIISFFLFFTFYSCEKENQNIDSSKISPEELQLNKLIKNSDLTKKVISSRKFELKNGKLFQVSKFASNIKYLYEVDEGIYIGDGIAIEHCNDLFNGDPGNQISLLTYYSGQLYYGEMAIYGKSTIGTSSGTQAQYFECWIDHDPIGTVKRISSSSPWD</sequence>
<proteinExistence type="predicted"/>
<dbReference type="OrthoDB" id="1255134at2"/>
<evidence type="ECO:0000313" key="1">
    <source>
        <dbReference type="EMBL" id="EFK56002.1"/>
    </source>
</evidence>